<dbReference type="STRING" id="1182545.A0A072PC04"/>
<feature type="transmembrane region" description="Helical" evidence="2">
    <location>
        <begin position="67"/>
        <end position="91"/>
    </location>
</feature>
<evidence type="ECO:0000256" key="2">
    <source>
        <dbReference type="SAM" id="Phobius"/>
    </source>
</evidence>
<keyword evidence="4" id="KW-1185">Reference proteome</keyword>
<evidence type="ECO:0000313" key="3">
    <source>
        <dbReference type="EMBL" id="KEF57381.1"/>
    </source>
</evidence>
<keyword evidence="2" id="KW-0812">Transmembrane</keyword>
<name>A0A072PC04_9EURO</name>
<keyword evidence="2" id="KW-1133">Transmembrane helix</keyword>
<evidence type="ECO:0008006" key="5">
    <source>
        <dbReference type="Google" id="ProtNLM"/>
    </source>
</evidence>
<keyword evidence="1" id="KW-0813">Transport</keyword>
<dbReference type="Proteomes" id="UP000027920">
    <property type="component" value="Unassembled WGS sequence"/>
</dbReference>
<dbReference type="VEuPathDB" id="FungiDB:A1O9_05298"/>
<keyword evidence="2" id="KW-0472">Membrane</keyword>
<dbReference type="InterPro" id="IPR026030">
    <property type="entry name" value="Pur-cyt_permease_Fcy2/21/22"/>
</dbReference>
<sequence>TGAIVPTFTATFCALTGLRQIAMARYAFGICGAKIYGLVNIVVNLGFGTIARIIAGQLISAITDGKVAIGVGIIVLCVAAYIISFFGLHVIHLHEQVA</sequence>
<dbReference type="PANTHER" id="PTHR31806">
    <property type="entry name" value="PURINE-CYTOSINE PERMEASE FCY2-RELATED"/>
    <property type="match status" value="1"/>
</dbReference>
<gene>
    <name evidence="3" type="ORF">A1O9_05298</name>
</gene>
<evidence type="ECO:0000313" key="4">
    <source>
        <dbReference type="Proteomes" id="UP000027920"/>
    </source>
</evidence>
<comment type="caution">
    <text evidence="3">The sequence shown here is derived from an EMBL/GenBank/DDBJ whole genome shotgun (WGS) entry which is preliminary data.</text>
</comment>
<feature type="non-terminal residue" evidence="3">
    <location>
        <position position="1"/>
    </location>
</feature>
<dbReference type="HOGENOM" id="CLU_2339111_0_0_1"/>
<protein>
    <recommendedName>
        <fullName evidence="5">Major facilitator superfamily (MFS) profile domain-containing protein</fullName>
    </recommendedName>
</protein>
<dbReference type="Gene3D" id="1.10.4160.10">
    <property type="entry name" value="Hydantoin permease"/>
    <property type="match status" value="1"/>
</dbReference>
<dbReference type="GO" id="GO:0005886">
    <property type="term" value="C:plasma membrane"/>
    <property type="evidence" value="ECO:0007669"/>
    <property type="project" value="TreeGrafter"/>
</dbReference>
<dbReference type="PANTHER" id="PTHR31806:SF7">
    <property type="entry name" value="TRANSPORTER, PUTATIVE (AFU_ORTHOLOGUE AFUA_2G04690)-RELATED"/>
    <property type="match status" value="1"/>
</dbReference>
<dbReference type="GO" id="GO:0022857">
    <property type="term" value="F:transmembrane transporter activity"/>
    <property type="evidence" value="ECO:0007669"/>
    <property type="project" value="InterPro"/>
</dbReference>
<proteinExistence type="predicted"/>
<accession>A0A072PC04</accession>
<dbReference type="GeneID" id="25280224"/>
<organism evidence="3 4">
    <name type="scientific">Exophiala aquamarina CBS 119918</name>
    <dbReference type="NCBI Taxonomy" id="1182545"/>
    <lineage>
        <taxon>Eukaryota</taxon>
        <taxon>Fungi</taxon>
        <taxon>Dikarya</taxon>
        <taxon>Ascomycota</taxon>
        <taxon>Pezizomycotina</taxon>
        <taxon>Eurotiomycetes</taxon>
        <taxon>Chaetothyriomycetidae</taxon>
        <taxon>Chaetothyriales</taxon>
        <taxon>Herpotrichiellaceae</taxon>
        <taxon>Exophiala</taxon>
    </lineage>
</organism>
<dbReference type="OrthoDB" id="5428495at2759"/>
<dbReference type="EMBL" id="AMGV01000004">
    <property type="protein sequence ID" value="KEF57381.1"/>
    <property type="molecule type" value="Genomic_DNA"/>
</dbReference>
<dbReference type="RefSeq" id="XP_013259971.1">
    <property type="nucleotide sequence ID" value="XM_013404517.1"/>
</dbReference>
<feature type="transmembrane region" description="Helical" evidence="2">
    <location>
        <begin position="35"/>
        <end position="55"/>
    </location>
</feature>
<dbReference type="AlphaFoldDB" id="A0A072PC04"/>
<dbReference type="GO" id="GO:0000329">
    <property type="term" value="C:fungal-type vacuole membrane"/>
    <property type="evidence" value="ECO:0007669"/>
    <property type="project" value="TreeGrafter"/>
</dbReference>
<reference evidence="3 4" key="1">
    <citation type="submission" date="2013-03" db="EMBL/GenBank/DDBJ databases">
        <title>The Genome Sequence of Exophiala aquamarina CBS 119918.</title>
        <authorList>
            <consortium name="The Broad Institute Genomics Platform"/>
            <person name="Cuomo C."/>
            <person name="de Hoog S."/>
            <person name="Gorbushina A."/>
            <person name="Walker B."/>
            <person name="Young S.K."/>
            <person name="Zeng Q."/>
            <person name="Gargeya S."/>
            <person name="Fitzgerald M."/>
            <person name="Haas B."/>
            <person name="Abouelleil A."/>
            <person name="Allen A.W."/>
            <person name="Alvarado L."/>
            <person name="Arachchi H.M."/>
            <person name="Berlin A.M."/>
            <person name="Chapman S.B."/>
            <person name="Gainer-Dewar J."/>
            <person name="Goldberg J."/>
            <person name="Griggs A."/>
            <person name="Gujja S."/>
            <person name="Hansen M."/>
            <person name="Howarth C."/>
            <person name="Imamovic A."/>
            <person name="Ireland A."/>
            <person name="Larimer J."/>
            <person name="McCowan C."/>
            <person name="Murphy C."/>
            <person name="Pearson M."/>
            <person name="Poon T.W."/>
            <person name="Priest M."/>
            <person name="Roberts A."/>
            <person name="Saif S."/>
            <person name="Shea T."/>
            <person name="Sisk P."/>
            <person name="Sykes S."/>
            <person name="Wortman J."/>
            <person name="Nusbaum C."/>
            <person name="Birren B."/>
        </authorList>
    </citation>
    <scope>NUCLEOTIDE SEQUENCE [LARGE SCALE GENOMIC DNA]</scope>
    <source>
        <strain evidence="3 4">CBS 119918</strain>
    </source>
</reference>
<evidence type="ECO:0000256" key="1">
    <source>
        <dbReference type="ARBA" id="ARBA00022448"/>
    </source>
</evidence>